<protein>
    <submittedName>
        <fullName evidence="4">Uncharacterized protein</fullName>
    </submittedName>
</protein>
<keyword evidence="1" id="KW-0472">Membrane</keyword>
<dbReference type="OMA" id="ICSNVAF"/>
<reference evidence="2" key="4">
    <citation type="submission" date="2019-09" db="EMBL/GenBank/DDBJ databases">
        <authorList>
            <consortium name="NCBI Pathogen Detection Project"/>
        </authorList>
    </citation>
    <scope>NUCLEOTIDE SEQUENCE</scope>
    <source>
        <strain evidence="2">CL18-200174</strain>
    </source>
</reference>
<reference evidence="4 6" key="2">
    <citation type="submission" date="2018-02" db="EMBL/GenBank/DDBJ databases">
        <title>Draft genome sequences of four Legionella pneumophila clinical strains isolated in Ontario.</title>
        <authorList>
            <person name="Fortuna A."/>
            <person name="Ramnarine R."/>
            <person name="Li A."/>
            <person name="Frantz C."/>
            <person name="Mallo G."/>
        </authorList>
    </citation>
    <scope>NUCLEOTIDE SEQUENCE [LARGE SCALE GENOMIC DNA]</scope>
    <source>
        <strain evidence="4 6">LG61</strain>
    </source>
</reference>
<evidence type="ECO:0000313" key="3">
    <source>
        <dbReference type="EMBL" id="MCZ4719319.1"/>
    </source>
</evidence>
<evidence type="ECO:0000313" key="7">
    <source>
        <dbReference type="Proteomes" id="UP000254631"/>
    </source>
</evidence>
<keyword evidence="1" id="KW-1133">Transmembrane helix</keyword>
<reference evidence="2" key="1">
    <citation type="journal article" date="2018" name="Genome Biol.">
        <title>SKESA: strategic k-mer extension for scrupulous assemblies.</title>
        <authorList>
            <person name="Souvorov A."/>
            <person name="Agarwala R."/>
            <person name="Lipman D.J."/>
        </authorList>
    </citation>
    <scope>NUCLEOTIDE SEQUENCE</scope>
    <source>
        <strain evidence="2">CL18-200174</strain>
    </source>
</reference>
<dbReference type="Proteomes" id="UP000239239">
    <property type="component" value="Unassembled WGS sequence"/>
</dbReference>
<reference evidence="5 7" key="3">
    <citation type="submission" date="2018-06" db="EMBL/GenBank/DDBJ databases">
        <authorList>
            <consortium name="Pathogen Informatics"/>
            <person name="Doyle S."/>
        </authorList>
    </citation>
    <scope>NUCLEOTIDE SEQUENCE [LARGE SCALE GENOMIC DNA]</scope>
    <source>
        <strain evidence="5 7">NCTC12000</strain>
    </source>
</reference>
<dbReference type="AlphaFoldDB" id="A0A129D671"/>
<dbReference type="EMBL" id="UGOL01000001">
    <property type="protein sequence ID" value="STX80028.1"/>
    <property type="molecule type" value="Genomic_DNA"/>
</dbReference>
<dbReference type="EMBL" id="JAPXIC010000052">
    <property type="protein sequence ID" value="MCZ4719319.1"/>
    <property type="molecule type" value="Genomic_DNA"/>
</dbReference>
<evidence type="ECO:0000313" key="5">
    <source>
        <dbReference type="EMBL" id="STX80028.1"/>
    </source>
</evidence>
<accession>A0A129D671</accession>
<dbReference type="Proteomes" id="UP001071279">
    <property type="component" value="Unassembled WGS sequence"/>
</dbReference>
<dbReference type="EMBL" id="DACWOD010000001">
    <property type="protein sequence ID" value="HAU2394766.1"/>
    <property type="molecule type" value="Genomic_DNA"/>
</dbReference>
<dbReference type="OrthoDB" id="5646207at2"/>
<dbReference type="Proteomes" id="UP000863577">
    <property type="component" value="Unassembled WGS sequence"/>
</dbReference>
<feature type="transmembrane region" description="Helical" evidence="1">
    <location>
        <begin position="40"/>
        <end position="57"/>
    </location>
</feature>
<evidence type="ECO:0000313" key="4">
    <source>
        <dbReference type="EMBL" id="PPK30297.1"/>
    </source>
</evidence>
<dbReference type="Proteomes" id="UP000254631">
    <property type="component" value="Unassembled WGS sequence"/>
</dbReference>
<evidence type="ECO:0000256" key="1">
    <source>
        <dbReference type="SAM" id="Phobius"/>
    </source>
</evidence>
<keyword evidence="1" id="KW-0812">Transmembrane</keyword>
<dbReference type="RefSeq" id="WP_011214138.1">
    <property type="nucleotide sequence ID" value="NZ_BAZA01000027.1"/>
</dbReference>
<feature type="transmembrane region" description="Helical" evidence="1">
    <location>
        <begin position="15"/>
        <end position="33"/>
    </location>
</feature>
<gene>
    <name evidence="4" type="ORF">C3928_09535</name>
    <name evidence="2" type="ORF">JBK99_00205</name>
    <name evidence="5" type="ORF">NCTC12000_02035</name>
    <name evidence="3" type="ORF">O6C86_08840</name>
</gene>
<dbReference type="eggNOG" id="COG0664">
    <property type="taxonomic scope" value="Bacteria"/>
</dbReference>
<evidence type="ECO:0000313" key="6">
    <source>
        <dbReference type="Proteomes" id="UP000239239"/>
    </source>
</evidence>
<sequence>MLNERDLEVEVKMESMIDLVGYVASSLVFATFYVKKILTLRLIAVCSNVAFITYGLGYHLHPIFILHSVLLPLNLYRIFELLKNDPEFTILARINLKATR</sequence>
<reference evidence="3" key="5">
    <citation type="submission" date="2022-12" db="EMBL/GenBank/DDBJ databases">
        <title>Comparative genomics of Legionella pneumophila isolates from the West Bank and Germany support molecular epidemiology of Legionnaires disease.</title>
        <authorList>
            <person name="Zayed A.R."/>
            <person name="Bitar D.M."/>
            <person name="Steinert M."/>
            <person name="Lueck C."/>
            <person name="Brettar I."/>
            <person name="Hoefle M.G."/>
            <person name="Bunk B."/>
        </authorList>
    </citation>
    <scope>NUCLEOTIDE SEQUENCE</scope>
    <source>
        <strain evidence="3">H23</strain>
    </source>
</reference>
<proteinExistence type="predicted"/>
<evidence type="ECO:0000313" key="2">
    <source>
        <dbReference type="EMBL" id="HAU2394766.1"/>
    </source>
</evidence>
<dbReference type="EMBL" id="PQWY01000012">
    <property type="protein sequence ID" value="PPK30297.1"/>
    <property type="molecule type" value="Genomic_DNA"/>
</dbReference>
<organism evidence="4 6">
    <name type="scientific">Legionella pneumophila</name>
    <dbReference type="NCBI Taxonomy" id="446"/>
    <lineage>
        <taxon>Bacteria</taxon>
        <taxon>Pseudomonadati</taxon>
        <taxon>Pseudomonadota</taxon>
        <taxon>Gammaproteobacteria</taxon>
        <taxon>Legionellales</taxon>
        <taxon>Legionellaceae</taxon>
        <taxon>Legionella</taxon>
    </lineage>
</organism>
<name>A0A129D671_LEGPN</name>